<evidence type="ECO:0000256" key="4">
    <source>
        <dbReference type="ARBA" id="ARBA00022691"/>
    </source>
</evidence>
<keyword evidence="5 6" id="KW-0694">RNA-binding</keyword>
<dbReference type="NCBIfam" id="TIGR00755">
    <property type="entry name" value="ksgA"/>
    <property type="match status" value="1"/>
</dbReference>
<feature type="binding site" evidence="6">
    <location>
        <position position="144"/>
    </location>
    <ligand>
        <name>S-adenosyl-L-methionine</name>
        <dbReference type="ChEBI" id="CHEBI:59789"/>
    </ligand>
</feature>
<feature type="chain" id="PRO_5042121043" description="rRNA adenine N(6)-methyltransferase" evidence="9">
    <location>
        <begin position="16"/>
        <end position="325"/>
    </location>
</feature>
<dbReference type="Gene3D" id="3.40.50.150">
    <property type="entry name" value="Vaccinia Virus protein VP39"/>
    <property type="match status" value="1"/>
</dbReference>
<dbReference type="Gene3D" id="1.10.8.100">
    <property type="entry name" value="Ribosomal RNA adenine dimethylase-like, domain 2"/>
    <property type="match status" value="1"/>
</dbReference>
<keyword evidence="9" id="KW-0732">Signal</keyword>
<comment type="caution">
    <text evidence="11">The sequence shown here is derived from an EMBL/GenBank/DDBJ whole genome shotgun (WGS) entry which is preliminary data.</text>
</comment>
<dbReference type="PANTHER" id="PTHR11727:SF18">
    <property type="entry name" value="RRNA ADENINE N(6)-METHYLTRANSFERASE"/>
    <property type="match status" value="1"/>
</dbReference>
<dbReference type="PROSITE" id="PS01131">
    <property type="entry name" value="RRNA_A_DIMETH"/>
    <property type="match status" value="1"/>
</dbReference>
<feature type="binding site" evidence="6">
    <location>
        <position position="76"/>
    </location>
    <ligand>
        <name>S-adenosyl-L-methionine</name>
        <dbReference type="ChEBI" id="CHEBI:59789"/>
    </ligand>
</feature>
<evidence type="ECO:0000256" key="5">
    <source>
        <dbReference type="ARBA" id="ARBA00022884"/>
    </source>
</evidence>
<evidence type="ECO:0000256" key="2">
    <source>
        <dbReference type="ARBA" id="ARBA00022603"/>
    </source>
</evidence>
<evidence type="ECO:0000313" key="12">
    <source>
        <dbReference type="Proteomes" id="UP001230188"/>
    </source>
</evidence>
<dbReference type="GO" id="GO:0003723">
    <property type="term" value="F:RNA binding"/>
    <property type="evidence" value="ECO:0007669"/>
    <property type="project" value="UniProtKB-UniRule"/>
</dbReference>
<dbReference type="SUPFAM" id="SSF53335">
    <property type="entry name" value="S-adenosyl-L-methionine-dependent methyltransferases"/>
    <property type="match status" value="1"/>
</dbReference>
<organism evidence="11 12">
    <name type="scientific">Chrysophaeum taylorii</name>
    <dbReference type="NCBI Taxonomy" id="2483200"/>
    <lineage>
        <taxon>Eukaryota</taxon>
        <taxon>Sar</taxon>
        <taxon>Stramenopiles</taxon>
        <taxon>Ochrophyta</taxon>
        <taxon>Pelagophyceae</taxon>
        <taxon>Pelagomonadales</taxon>
        <taxon>Pelagomonadaceae</taxon>
        <taxon>Chrysophaeum</taxon>
    </lineage>
</organism>
<dbReference type="InterPro" id="IPR020598">
    <property type="entry name" value="rRNA_Ade_methylase_Trfase_N"/>
</dbReference>
<dbReference type="PROSITE" id="PS51689">
    <property type="entry name" value="SAM_RNA_A_N6_MT"/>
    <property type="match status" value="1"/>
</dbReference>
<gene>
    <name evidence="11" type="ORF">CTAYLR_009162</name>
</gene>
<keyword evidence="3 6" id="KW-0808">Transferase</keyword>
<protein>
    <recommendedName>
        <fullName evidence="7">rRNA adenine N(6)-methyltransferase</fullName>
        <ecNumber evidence="7">2.1.1.-</ecNumber>
    </recommendedName>
</protein>
<dbReference type="GO" id="GO:0000179">
    <property type="term" value="F:rRNA (adenine-N6,N6-)-dimethyltransferase activity"/>
    <property type="evidence" value="ECO:0007669"/>
    <property type="project" value="UniProtKB-UniRule"/>
</dbReference>
<feature type="signal peptide" evidence="9">
    <location>
        <begin position="1"/>
        <end position="15"/>
    </location>
</feature>
<keyword evidence="12" id="KW-1185">Reference proteome</keyword>
<dbReference type="SMART" id="SM00650">
    <property type="entry name" value="rADc"/>
    <property type="match status" value="1"/>
</dbReference>
<evidence type="ECO:0000256" key="1">
    <source>
        <dbReference type="ARBA" id="ARBA00022552"/>
    </source>
</evidence>
<dbReference type="EMBL" id="JAQMWT010000232">
    <property type="protein sequence ID" value="KAJ8607125.1"/>
    <property type="molecule type" value="Genomic_DNA"/>
</dbReference>
<feature type="domain" description="Ribosomal RNA adenine methylase transferase N-terminal" evidence="10">
    <location>
        <begin position="54"/>
        <end position="229"/>
    </location>
</feature>
<keyword evidence="1 7" id="KW-0698">rRNA processing</keyword>
<dbReference type="Proteomes" id="UP001230188">
    <property type="component" value="Unassembled WGS sequence"/>
</dbReference>
<dbReference type="InterPro" id="IPR001737">
    <property type="entry name" value="KsgA/Erm"/>
</dbReference>
<proteinExistence type="inferred from homology"/>
<dbReference type="EC" id="2.1.1.-" evidence="7"/>
<evidence type="ECO:0000256" key="7">
    <source>
        <dbReference type="RuleBase" id="RU362106"/>
    </source>
</evidence>
<evidence type="ECO:0000256" key="9">
    <source>
        <dbReference type="SAM" id="SignalP"/>
    </source>
</evidence>
<dbReference type="InterPro" id="IPR020596">
    <property type="entry name" value="rRNA_Ade_Mease_Trfase_CS"/>
</dbReference>
<feature type="binding site" evidence="6">
    <location>
        <position position="47"/>
    </location>
    <ligand>
        <name>S-adenosyl-L-methionine</name>
        <dbReference type="ChEBI" id="CHEBI:59789"/>
    </ligand>
</feature>
<comment type="similarity">
    <text evidence="6 7">Belongs to the class I-like SAM-binding methyltransferase superfamily. rRNA adenine N(6)-methyltransferase family.</text>
</comment>
<keyword evidence="2 6" id="KW-0489">Methyltransferase</keyword>
<dbReference type="Pfam" id="PF00398">
    <property type="entry name" value="RrnaAD"/>
    <property type="match status" value="1"/>
</dbReference>
<evidence type="ECO:0000256" key="3">
    <source>
        <dbReference type="ARBA" id="ARBA00022679"/>
    </source>
</evidence>
<dbReference type="AlphaFoldDB" id="A0AAD7UI16"/>
<keyword evidence="4 6" id="KW-0949">S-adenosyl-L-methionine</keyword>
<evidence type="ECO:0000256" key="8">
    <source>
        <dbReference type="SAM" id="MobiDB-lite"/>
    </source>
</evidence>
<dbReference type="InterPro" id="IPR011530">
    <property type="entry name" value="rRNA_adenine_dimethylase"/>
</dbReference>
<dbReference type="HAMAP" id="MF_00607">
    <property type="entry name" value="16SrRNA_methyltr_A"/>
    <property type="match status" value="1"/>
</dbReference>
<reference evidence="11" key="1">
    <citation type="submission" date="2023-01" db="EMBL/GenBank/DDBJ databases">
        <title>Metagenome sequencing of chrysophaentin producing Chrysophaeum taylorii.</title>
        <authorList>
            <person name="Davison J."/>
            <person name="Bewley C."/>
        </authorList>
    </citation>
    <scope>NUCLEOTIDE SEQUENCE</scope>
    <source>
        <strain evidence="11">NIES-1699</strain>
    </source>
</reference>
<evidence type="ECO:0000256" key="6">
    <source>
        <dbReference type="PROSITE-ProRule" id="PRU01026"/>
    </source>
</evidence>
<dbReference type="CDD" id="cd02440">
    <property type="entry name" value="AdoMet_MTases"/>
    <property type="match status" value="1"/>
</dbReference>
<feature type="region of interest" description="Disordered" evidence="8">
    <location>
        <begin position="299"/>
        <end position="325"/>
    </location>
</feature>
<dbReference type="PANTHER" id="PTHR11727">
    <property type="entry name" value="DIMETHYLADENOSINE TRANSFERASE"/>
    <property type="match status" value="1"/>
</dbReference>
<evidence type="ECO:0000259" key="10">
    <source>
        <dbReference type="SMART" id="SM00650"/>
    </source>
</evidence>
<sequence>MRRFVSLLVARGASAFCGGRVRMSVEPDRPPTLPAGKFRPKQSLGQNYLADQNIAVKITKALEDASEGGHRVVELGPGLGALTRLLVEEYPEMLAVEIDQRAVDLLRERHEELSVIRSDVLEIDYTKLRELRARDGGRLSVIGNLPYYITSQILFALADHHDSVRRAVVTMQWEVAQRVVAAPRTKDYGILSVVFQLYSNARIAFKIPPTAFYPKPKVDSALVVVDFPVDRPRFPVDPRKLRTVVTTAFRQRRKMLRQSLKSILPPDFKLPDNWSTKRPEELKPRDFLELTAIIFGRIDPDSEPPSGTAIWRKVKKADDDGGGSR</sequence>
<feature type="binding site" evidence="6">
    <location>
        <position position="97"/>
    </location>
    <ligand>
        <name>S-adenosyl-L-methionine</name>
        <dbReference type="ChEBI" id="CHEBI:59789"/>
    </ligand>
</feature>
<feature type="binding site" evidence="6">
    <location>
        <position position="119"/>
    </location>
    <ligand>
        <name>S-adenosyl-L-methionine</name>
        <dbReference type="ChEBI" id="CHEBI:59789"/>
    </ligand>
</feature>
<accession>A0AAD7UI16</accession>
<feature type="binding site" evidence="6">
    <location>
        <position position="49"/>
    </location>
    <ligand>
        <name>S-adenosyl-L-methionine</name>
        <dbReference type="ChEBI" id="CHEBI:59789"/>
    </ligand>
</feature>
<name>A0AAD7UI16_9STRA</name>
<dbReference type="InterPro" id="IPR023165">
    <property type="entry name" value="rRNA_Ade_diMease-like_C"/>
</dbReference>
<evidence type="ECO:0000313" key="11">
    <source>
        <dbReference type="EMBL" id="KAJ8607125.1"/>
    </source>
</evidence>
<dbReference type="InterPro" id="IPR029063">
    <property type="entry name" value="SAM-dependent_MTases_sf"/>
</dbReference>